<dbReference type="CDD" id="cd18774">
    <property type="entry name" value="PDC2_HK_sensor"/>
    <property type="match status" value="1"/>
</dbReference>
<dbReference type="EC" id="2.7.13.3" evidence="2"/>
<evidence type="ECO:0000256" key="8">
    <source>
        <dbReference type="SAM" id="Coils"/>
    </source>
</evidence>
<evidence type="ECO:0000256" key="10">
    <source>
        <dbReference type="SAM" id="Phobius"/>
    </source>
</evidence>
<keyword evidence="3" id="KW-0597">Phosphoprotein</keyword>
<dbReference type="EMBL" id="BJYZ01000021">
    <property type="protein sequence ID" value="GEO40382.1"/>
    <property type="molecule type" value="Genomic_DNA"/>
</dbReference>
<keyword evidence="6" id="KW-0418">Kinase</keyword>
<evidence type="ECO:0000256" key="6">
    <source>
        <dbReference type="ARBA" id="ARBA00022777"/>
    </source>
</evidence>
<dbReference type="Proteomes" id="UP000321523">
    <property type="component" value="Unassembled WGS sequence"/>
</dbReference>
<comment type="catalytic activity">
    <reaction evidence="1">
        <text>ATP + protein L-histidine = ADP + protein N-phospho-L-histidine.</text>
        <dbReference type="EC" id="2.7.13.3"/>
    </reaction>
</comment>
<evidence type="ECO:0000259" key="11">
    <source>
        <dbReference type="SMART" id="SM00387"/>
    </source>
</evidence>
<dbReference type="InterPro" id="IPR011495">
    <property type="entry name" value="Sig_transdc_His_kin_sub2_dim/P"/>
</dbReference>
<feature type="region of interest" description="Disordered" evidence="9">
    <location>
        <begin position="670"/>
        <end position="704"/>
    </location>
</feature>
<evidence type="ECO:0000256" key="4">
    <source>
        <dbReference type="ARBA" id="ARBA00022679"/>
    </source>
</evidence>
<dbReference type="Gene3D" id="3.30.450.20">
    <property type="entry name" value="PAS domain"/>
    <property type="match status" value="1"/>
</dbReference>
<accession>A0A512DV97</accession>
<evidence type="ECO:0000313" key="13">
    <source>
        <dbReference type="Proteomes" id="UP000321523"/>
    </source>
</evidence>
<name>A0A512DV97_9PROT</name>
<keyword evidence="10" id="KW-1133">Transmembrane helix</keyword>
<comment type="caution">
    <text evidence="12">The sequence shown here is derived from an EMBL/GenBank/DDBJ whole genome shotgun (WGS) entry which is preliminary data.</text>
</comment>
<dbReference type="RefSeq" id="WP_044429905.1">
    <property type="nucleotide sequence ID" value="NZ_BJYZ01000021.1"/>
</dbReference>
<feature type="domain" description="Histidine kinase/HSP90-like ATPase" evidence="11">
    <location>
        <begin position="581"/>
        <end position="699"/>
    </location>
</feature>
<keyword evidence="10" id="KW-0812">Transmembrane</keyword>
<keyword evidence="8" id="KW-0175">Coiled coil</keyword>
<dbReference type="GO" id="GO:0004673">
    <property type="term" value="F:protein histidine kinase activity"/>
    <property type="evidence" value="ECO:0007669"/>
    <property type="project" value="UniProtKB-EC"/>
</dbReference>
<dbReference type="InterPro" id="IPR003594">
    <property type="entry name" value="HATPase_dom"/>
</dbReference>
<dbReference type="InterPro" id="IPR036890">
    <property type="entry name" value="HATPase_C_sf"/>
</dbReference>
<feature type="coiled-coil region" evidence="8">
    <location>
        <begin position="300"/>
        <end position="327"/>
    </location>
</feature>
<evidence type="ECO:0000256" key="1">
    <source>
        <dbReference type="ARBA" id="ARBA00000085"/>
    </source>
</evidence>
<keyword evidence="13" id="KW-1185">Reference proteome</keyword>
<sequence>MKQRVHFVGFAATVLLPLLIFCSAMVFLFDRQQQEQIERMLVQTARTLSDAVDRQLINHVSGLEALATSIHLDEDNLADFSIEAERLLDSRPEWMSLRLRRAADAALVVVAFPQRSGDTLPSDQLPPAAVQEQIERVAASGGPEISDLHVLAGGEPFVSVMVPVKRGGEVRYFLSVNLRSGSLGATLAGPAMPDGWVGSVLDRERVIVARSRRQEDFVGQPATESLRKEIEHAASSFFFARSAEGSEVYGALTTSSLSGWTVAVGAPAEVVAGPQHRSLLAVSAGGLLSLAATLGLAALLTRGALRRQNMERRLAALEQERLVERRLGDVAANLPGMIFRRVEEADGTVRYPYVTRGQGGPAPAPFVPDPDGCGDELAHLIHPDDRPAWAAAFTLPAGTEPSHLEVRAVPDAMSEALPDGEAGGKVIGEADGGRVRWLRVMARPSPQSESGGGRAWDGVALDVTDLKEIQDRLTGALEESQTLLAEVHHRVKNNLQVVWSLVQLEAMQIDHPAARTRMEIIGQRINVMGRIHEQIYAHQEFTRIDFSLQLRALAERLIGPRGQPAPIALEVTGERLFCSLDTAIPLALIANELVSNVVAHAFPSGASPSGTRGTVRIDLRRHDEDVVMTIADDGVGLTEGGNDGKGLGMRLVAALVGQLGARMTVDAGGAPSIGSSAKDSRDPGGGTGGTRVTIKVPGPWYAAD</sequence>
<gene>
    <name evidence="12" type="ORF">SAE02_45300</name>
</gene>
<evidence type="ECO:0000256" key="9">
    <source>
        <dbReference type="SAM" id="MobiDB-lite"/>
    </source>
</evidence>
<protein>
    <recommendedName>
        <fullName evidence="2">histidine kinase</fullName>
        <ecNumber evidence="2">2.7.13.3</ecNumber>
    </recommendedName>
</protein>
<dbReference type="SUPFAM" id="SSF55874">
    <property type="entry name" value="ATPase domain of HSP90 chaperone/DNA topoisomerase II/histidine kinase"/>
    <property type="match status" value="1"/>
</dbReference>
<keyword evidence="7" id="KW-0067">ATP-binding</keyword>
<dbReference type="OrthoDB" id="7332808at2"/>
<keyword evidence="10" id="KW-0472">Membrane</keyword>
<feature type="transmembrane region" description="Helical" evidence="10">
    <location>
        <begin position="7"/>
        <end position="29"/>
    </location>
</feature>
<evidence type="ECO:0000313" key="12">
    <source>
        <dbReference type="EMBL" id="GEO40382.1"/>
    </source>
</evidence>
<dbReference type="PANTHER" id="PTHR41523:SF8">
    <property type="entry name" value="ETHYLENE RESPONSE SENSOR PROTEIN"/>
    <property type="match status" value="1"/>
</dbReference>
<keyword evidence="5" id="KW-0547">Nucleotide-binding</keyword>
<dbReference type="Pfam" id="PF02518">
    <property type="entry name" value="HATPase_c"/>
    <property type="match status" value="1"/>
</dbReference>
<keyword evidence="4" id="KW-0808">Transferase</keyword>
<proteinExistence type="predicted"/>
<dbReference type="SMART" id="SM00387">
    <property type="entry name" value="HATPase_c"/>
    <property type="match status" value="1"/>
</dbReference>
<dbReference type="AlphaFoldDB" id="A0A512DV97"/>
<dbReference type="GO" id="GO:0005524">
    <property type="term" value="F:ATP binding"/>
    <property type="evidence" value="ECO:0007669"/>
    <property type="project" value="UniProtKB-KW"/>
</dbReference>
<dbReference type="Pfam" id="PF07568">
    <property type="entry name" value="HisKA_2"/>
    <property type="match status" value="1"/>
</dbReference>
<evidence type="ECO:0000256" key="2">
    <source>
        <dbReference type="ARBA" id="ARBA00012438"/>
    </source>
</evidence>
<dbReference type="Gene3D" id="3.30.565.10">
    <property type="entry name" value="Histidine kinase-like ATPase, C-terminal domain"/>
    <property type="match status" value="1"/>
</dbReference>
<evidence type="ECO:0000256" key="3">
    <source>
        <dbReference type="ARBA" id="ARBA00022553"/>
    </source>
</evidence>
<evidence type="ECO:0000256" key="5">
    <source>
        <dbReference type="ARBA" id="ARBA00022741"/>
    </source>
</evidence>
<reference evidence="12 13" key="1">
    <citation type="submission" date="2019-07" db="EMBL/GenBank/DDBJ databases">
        <title>Whole genome shotgun sequence of Skermanella aerolata NBRC 106429.</title>
        <authorList>
            <person name="Hosoyama A."/>
            <person name="Uohara A."/>
            <person name="Ohji S."/>
            <person name="Ichikawa N."/>
        </authorList>
    </citation>
    <scope>NUCLEOTIDE SEQUENCE [LARGE SCALE GENOMIC DNA]</scope>
    <source>
        <strain evidence="12 13">NBRC 106429</strain>
    </source>
</reference>
<evidence type="ECO:0000256" key="7">
    <source>
        <dbReference type="ARBA" id="ARBA00022840"/>
    </source>
</evidence>
<organism evidence="12 13">
    <name type="scientific">Skermanella aerolata</name>
    <dbReference type="NCBI Taxonomy" id="393310"/>
    <lineage>
        <taxon>Bacteria</taxon>
        <taxon>Pseudomonadati</taxon>
        <taxon>Pseudomonadota</taxon>
        <taxon>Alphaproteobacteria</taxon>
        <taxon>Rhodospirillales</taxon>
        <taxon>Azospirillaceae</taxon>
        <taxon>Skermanella</taxon>
    </lineage>
</organism>
<dbReference type="PANTHER" id="PTHR41523">
    <property type="entry name" value="TWO-COMPONENT SYSTEM SENSOR PROTEIN"/>
    <property type="match status" value="1"/>
</dbReference>